<evidence type="ECO:0000313" key="1">
    <source>
        <dbReference type="EMBL" id="SVE24466.1"/>
    </source>
</evidence>
<name>A0A383BW45_9ZZZZ</name>
<feature type="non-terminal residue" evidence="1">
    <location>
        <position position="1"/>
    </location>
</feature>
<gene>
    <name evidence="1" type="ORF">METZ01_LOCUS477320</name>
</gene>
<protein>
    <recommendedName>
        <fullName evidence="2">Methyltransferase</fullName>
    </recommendedName>
</protein>
<dbReference type="AlphaFoldDB" id="A0A383BW45"/>
<sequence>ESFSKWYYKRDPTHVAFYSQKTFSWMGNKYELEVHYDNECDFIIFKKK</sequence>
<evidence type="ECO:0008006" key="2">
    <source>
        <dbReference type="Google" id="ProtNLM"/>
    </source>
</evidence>
<reference evidence="1" key="1">
    <citation type="submission" date="2018-05" db="EMBL/GenBank/DDBJ databases">
        <authorList>
            <person name="Lanie J.A."/>
            <person name="Ng W.-L."/>
            <person name="Kazmierczak K.M."/>
            <person name="Andrzejewski T.M."/>
            <person name="Davidsen T.M."/>
            <person name="Wayne K.J."/>
            <person name="Tettelin H."/>
            <person name="Glass J.I."/>
            <person name="Rusch D."/>
            <person name="Podicherti R."/>
            <person name="Tsui H.-C.T."/>
            <person name="Winkler M.E."/>
        </authorList>
    </citation>
    <scope>NUCLEOTIDE SEQUENCE</scope>
</reference>
<dbReference type="EMBL" id="UINC01203968">
    <property type="protein sequence ID" value="SVE24466.1"/>
    <property type="molecule type" value="Genomic_DNA"/>
</dbReference>
<organism evidence="1">
    <name type="scientific">marine metagenome</name>
    <dbReference type="NCBI Taxonomy" id="408172"/>
    <lineage>
        <taxon>unclassified sequences</taxon>
        <taxon>metagenomes</taxon>
        <taxon>ecological metagenomes</taxon>
    </lineage>
</organism>
<accession>A0A383BW45</accession>
<proteinExistence type="predicted"/>